<sequence>MEFDTGMNGFTDELLSKLSAHADSVQRRDVWGKYPRTELNVSQGITTSVSEGLSHWNQPQPMESRVSNNYVGYPTGLYNNPLSPTSSLGQGVVSQNGHGLTQGLGNGLGQDAFTLPLELQGGVSNISSRRPSYAAEFHNRNTERFQDPVDLSTGFGALSIETPRRLSLYPGREWGDFRPDFRPHGQSQPQVVKLDNGLLLHGQYIVTSAELRERFHEVRPYFGDIEISQRIVKELTKLVDFGFTQPDLTDLDRILISRVFSLVSRLKARNGDLKFQQKNYTLILNKNNKLDIISIPKNSNLQLCKEDLIIVEGDRGKDLAMVLEPTIPVDVAILFNYLKKKLHLKSLGYAETNTGSTPHPNPNANTHPRSSVINEDENFVTLPNKQILRFVKPFEIQQLCSKFNDEIVAHRLCLQYAANLNLRLEVKNVEFQFDKKKLIIYYYCSKRLDFRGLIKELFKVYKTRIWLCAILPLETGPTLPRPQSFENNKSPIVKDIIPEEIGAAAELGKMQPIYFHGKILYNLVKMFEGELLDGTLEVR</sequence>
<dbReference type="Pfam" id="PF04468">
    <property type="entry name" value="PSP1"/>
    <property type="match status" value="1"/>
</dbReference>
<dbReference type="GeneID" id="34520274"/>
<dbReference type="OrthoDB" id="243127at2759"/>
<dbReference type="PROSITE" id="PS51411">
    <property type="entry name" value="PSP1_C"/>
    <property type="match status" value="1"/>
</dbReference>
<proteinExistence type="predicted"/>
<evidence type="ECO:0000313" key="3">
    <source>
        <dbReference type="Proteomes" id="UP000019384"/>
    </source>
</evidence>
<dbReference type="InterPro" id="IPR047767">
    <property type="entry name" value="PSP1-like"/>
</dbReference>
<accession>W6MW50</accession>
<evidence type="ECO:0000313" key="2">
    <source>
        <dbReference type="EMBL" id="CDK26890.1"/>
    </source>
</evidence>
<feature type="domain" description="PSP1 C-terminal" evidence="1">
    <location>
        <begin position="385"/>
        <end position="470"/>
    </location>
</feature>
<name>W6MW50_9ASCO</name>
<dbReference type="PANTHER" id="PTHR43830:SF3">
    <property type="entry name" value="PROTEIN PSP1"/>
    <property type="match status" value="1"/>
</dbReference>
<reference evidence="2" key="2">
    <citation type="submission" date="2014-02" db="EMBL/GenBank/DDBJ databases">
        <title>Complete DNA sequence of /Kuraishia capsulata/ illustrates novel genomic features among budding yeasts (/Saccharomycotina/).</title>
        <authorList>
            <person name="Morales L."/>
            <person name="Noel B."/>
            <person name="Porcel B."/>
            <person name="Marcet-Houben M."/>
            <person name="Hullo M-F."/>
            <person name="Sacerdot C."/>
            <person name="Tekaia F."/>
            <person name="Leh-Louis V."/>
            <person name="Despons L."/>
            <person name="Khanna V."/>
            <person name="Aury J-M."/>
            <person name="Barbe V."/>
            <person name="Couloux A."/>
            <person name="Labadie K."/>
            <person name="Pelletier E."/>
            <person name="Souciet J-L."/>
            <person name="Boekhout T."/>
            <person name="Gabaldon T."/>
            <person name="Wincker P."/>
            <person name="Dujon B."/>
        </authorList>
    </citation>
    <scope>NUCLEOTIDE SEQUENCE</scope>
    <source>
        <strain evidence="2">CBS 1993</strain>
    </source>
</reference>
<dbReference type="GO" id="GO:0005737">
    <property type="term" value="C:cytoplasm"/>
    <property type="evidence" value="ECO:0007669"/>
    <property type="project" value="TreeGrafter"/>
</dbReference>
<dbReference type="RefSeq" id="XP_022458886.1">
    <property type="nucleotide sequence ID" value="XM_022603153.1"/>
</dbReference>
<dbReference type="InterPro" id="IPR007557">
    <property type="entry name" value="PSP1_C"/>
</dbReference>
<evidence type="ECO:0000259" key="1">
    <source>
        <dbReference type="PROSITE" id="PS51411"/>
    </source>
</evidence>
<dbReference type="EMBL" id="HG793127">
    <property type="protein sequence ID" value="CDK26890.1"/>
    <property type="molecule type" value="Genomic_DNA"/>
</dbReference>
<gene>
    <name evidence="2" type="ORF">KUCA_T00002864001</name>
</gene>
<dbReference type="HOGENOM" id="CLU_505336_0_0_1"/>
<dbReference type="PANTHER" id="PTHR43830">
    <property type="entry name" value="PROTEIN PSP1"/>
    <property type="match status" value="1"/>
</dbReference>
<protein>
    <recommendedName>
        <fullName evidence="1">PSP1 C-terminal domain-containing protein</fullName>
    </recommendedName>
</protein>
<organism evidence="2 3">
    <name type="scientific">Kuraishia capsulata CBS 1993</name>
    <dbReference type="NCBI Taxonomy" id="1382522"/>
    <lineage>
        <taxon>Eukaryota</taxon>
        <taxon>Fungi</taxon>
        <taxon>Dikarya</taxon>
        <taxon>Ascomycota</taxon>
        <taxon>Saccharomycotina</taxon>
        <taxon>Pichiomycetes</taxon>
        <taxon>Pichiales</taxon>
        <taxon>Pichiaceae</taxon>
        <taxon>Kuraishia</taxon>
    </lineage>
</organism>
<dbReference type="AlphaFoldDB" id="W6MW50"/>
<reference evidence="2" key="1">
    <citation type="submission" date="2013-12" db="EMBL/GenBank/DDBJ databases">
        <authorList>
            <person name="Genoscope - CEA"/>
        </authorList>
    </citation>
    <scope>NUCLEOTIDE SEQUENCE</scope>
    <source>
        <strain evidence="2">CBS 1993</strain>
    </source>
</reference>
<dbReference type="Proteomes" id="UP000019384">
    <property type="component" value="Unassembled WGS sequence"/>
</dbReference>
<keyword evidence="3" id="KW-1185">Reference proteome</keyword>